<gene>
    <name evidence="2" type="ORF">Rin_00004470</name>
</gene>
<dbReference type="Gene3D" id="3.30.870.10">
    <property type="entry name" value="Endonuclease Chain A"/>
    <property type="match status" value="1"/>
</dbReference>
<reference evidence="2 3" key="1">
    <citation type="journal article" date="2012" name="Genome Res.">
        <title>Genomic basis of endosymbiont-conferred protection against an insect parasitoid.</title>
        <authorList>
            <person name="Hansen A.K."/>
            <person name="Vorburger C."/>
            <person name="Moran N.A."/>
        </authorList>
    </citation>
    <scope>NUCLEOTIDE SEQUENCE [LARGE SCALE GENOMIC DNA]</scope>
    <source>
        <strain evidence="3">R5.15</strain>
    </source>
</reference>
<dbReference type="GO" id="GO:0006793">
    <property type="term" value="P:phosphorus metabolic process"/>
    <property type="evidence" value="ECO:0007669"/>
    <property type="project" value="UniProtKB-ARBA"/>
</dbReference>
<dbReference type="SUPFAM" id="SSF56024">
    <property type="entry name" value="Phospholipase D/nuclease"/>
    <property type="match status" value="1"/>
</dbReference>
<comment type="caution">
    <text evidence="2">The sequence shown here is derived from an EMBL/GenBank/DDBJ whole genome shotgun (WGS) entry which is preliminary data.</text>
</comment>
<dbReference type="Proteomes" id="UP000004116">
    <property type="component" value="Unassembled WGS sequence"/>
</dbReference>
<dbReference type="Pfam" id="PF13091">
    <property type="entry name" value="PLDc_2"/>
    <property type="match status" value="1"/>
</dbReference>
<dbReference type="InterPro" id="IPR025202">
    <property type="entry name" value="PLD-like_dom"/>
</dbReference>
<organism evidence="2 3">
    <name type="scientific">Candidatus Regiella insecticola 5.15</name>
    <dbReference type="NCBI Taxonomy" id="1005043"/>
    <lineage>
        <taxon>Bacteria</taxon>
        <taxon>Pseudomonadati</taxon>
        <taxon>Pseudomonadota</taxon>
        <taxon>Gammaproteobacteria</taxon>
        <taxon>Enterobacterales</taxon>
        <taxon>Enterobacteriaceae</taxon>
        <taxon>aphid secondary symbionts</taxon>
        <taxon>Candidatus Regiella</taxon>
    </lineage>
</organism>
<evidence type="ECO:0000259" key="1">
    <source>
        <dbReference type="PROSITE" id="PS50035"/>
    </source>
</evidence>
<evidence type="ECO:0000313" key="2">
    <source>
        <dbReference type="EMBL" id="EGY29577.1"/>
    </source>
</evidence>
<name>G2GXF5_9ENTR</name>
<sequence>MRVVANKKSNGGKYTAATYLANHRVPVRLNDKYAIMHNKFMVVDSHSVETGSFNYTKVRHSVTQKMLFNLSSG</sequence>
<dbReference type="AlphaFoldDB" id="G2GXF5"/>
<proteinExistence type="predicted"/>
<dbReference type="PROSITE" id="PS50035">
    <property type="entry name" value="PLD"/>
    <property type="match status" value="1"/>
</dbReference>
<evidence type="ECO:0000313" key="3">
    <source>
        <dbReference type="Proteomes" id="UP000004116"/>
    </source>
</evidence>
<dbReference type="GO" id="GO:0003824">
    <property type="term" value="F:catalytic activity"/>
    <property type="evidence" value="ECO:0007669"/>
    <property type="project" value="InterPro"/>
</dbReference>
<dbReference type="InterPro" id="IPR001736">
    <property type="entry name" value="PLipase_D/transphosphatidylase"/>
</dbReference>
<feature type="domain" description="PLD phosphodiesterase" evidence="1">
    <location>
        <begin position="32"/>
        <end position="59"/>
    </location>
</feature>
<keyword evidence="3" id="KW-1185">Reference proteome</keyword>
<dbReference type="SMART" id="SM00155">
    <property type="entry name" value="PLDc"/>
    <property type="match status" value="1"/>
</dbReference>
<protein>
    <recommendedName>
        <fullName evidence="1">PLD phosphodiesterase domain-containing protein</fullName>
    </recommendedName>
</protein>
<dbReference type="EMBL" id="AGCA01000095">
    <property type="protein sequence ID" value="EGY29577.1"/>
    <property type="molecule type" value="Genomic_DNA"/>
</dbReference>
<accession>G2GXF5</accession>